<evidence type="ECO:0000313" key="3">
    <source>
        <dbReference type="Proteomes" id="UP000321558"/>
    </source>
</evidence>
<dbReference type="EMBL" id="BJYM01000031">
    <property type="protein sequence ID" value="GEN89835.1"/>
    <property type="molecule type" value="Genomic_DNA"/>
</dbReference>
<feature type="transmembrane region" description="Helical" evidence="1">
    <location>
        <begin position="136"/>
        <end position="165"/>
    </location>
</feature>
<feature type="transmembrane region" description="Helical" evidence="1">
    <location>
        <begin position="171"/>
        <end position="192"/>
    </location>
</feature>
<accession>A0A511ZQV2</accession>
<dbReference type="OrthoDB" id="2182676at2"/>
<evidence type="ECO:0000313" key="2">
    <source>
        <dbReference type="EMBL" id="GEN89835.1"/>
    </source>
</evidence>
<keyword evidence="1" id="KW-1133">Transmembrane helix</keyword>
<keyword evidence="3" id="KW-1185">Reference proteome</keyword>
<protein>
    <recommendedName>
        <fullName evidence="4">DUF624 domain-containing protein</fullName>
    </recommendedName>
</protein>
<name>A0A511ZQV2_9BACI</name>
<keyword evidence="1" id="KW-0472">Membrane</keyword>
<sequence length="196" mass="22741">MSKTVKLTDWIFEIFSLQILWIIHIFKGFIVLGIFPSIAAVFAVVRHWLLKREVESLSYIFKQYYKENFKTANILGWFFSSITFIVIMNFIYTAYYPEQIQIIMYAAVIFMAIILLIVWAYLFPAIVHYKLSIYELFLVVLKAGFSSLKGIIFQLVSAVIIFVIIFKLPGLVLIFGIIPVAFTQTAISIKVFHELN</sequence>
<evidence type="ECO:0000256" key="1">
    <source>
        <dbReference type="SAM" id="Phobius"/>
    </source>
</evidence>
<dbReference type="Pfam" id="PF04854">
    <property type="entry name" value="DUF624"/>
    <property type="match status" value="1"/>
</dbReference>
<organism evidence="2 3">
    <name type="scientific">Oceanobacillus sojae</name>
    <dbReference type="NCBI Taxonomy" id="582851"/>
    <lineage>
        <taxon>Bacteria</taxon>
        <taxon>Bacillati</taxon>
        <taxon>Bacillota</taxon>
        <taxon>Bacilli</taxon>
        <taxon>Bacillales</taxon>
        <taxon>Bacillaceae</taxon>
        <taxon>Oceanobacillus</taxon>
    </lineage>
</organism>
<comment type="caution">
    <text evidence="2">The sequence shown here is derived from an EMBL/GenBank/DDBJ whole genome shotgun (WGS) entry which is preliminary data.</text>
</comment>
<dbReference type="InterPro" id="IPR006938">
    <property type="entry name" value="DUF624"/>
</dbReference>
<gene>
    <name evidence="2" type="ORF">OSO01_45740</name>
</gene>
<keyword evidence="1" id="KW-0812">Transmembrane</keyword>
<dbReference type="AlphaFoldDB" id="A0A511ZQV2"/>
<evidence type="ECO:0008006" key="4">
    <source>
        <dbReference type="Google" id="ProtNLM"/>
    </source>
</evidence>
<dbReference type="RefSeq" id="WP_147212706.1">
    <property type="nucleotide sequence ID" value="NZ_BJYM01000031.1"/>
</dbReference>
<feature type="transmembrane region" description="Helical" evidence="1">
    <location>
        <begin position="71"/>
        <end position="96"/>
    </location>
</feature>
<dbReference type="STRING" id="582851.GCA_900162665_01642"/>
<proteinExistence type="predicted"/>
<reference evidence="2 3" key="1">
    <citation type="submission" date="2019-07" db="EMBL/GenBank/DDBJ databases">
        <title>Whole genome shotgun sequence of Oceanobacillus sojae NBRC 105379.</title>
        <authorList>
            <person name="Hosoyama A."/>
            <person name="Uohara A."/>
            <person name="Ohji S."/>
            <person name="Ichikawa N."/>
        </authorList>
    </citation>
    <scope>NUCLEOTIDE SEQUENCE [LARGE SCALE GENOMIC DNA]</scope>
    <source>
        <strain evidence="2 3">NBRC 105379</strain>
    </source>
</reference>
<feature type="transmembrane region" description="Helical" evidence="1">
    <location>
        <begin position="29"/>
        <end position="50"/>
    </location>
</feature>
<feature type="transmembrane region" description="Helical" evidence="1">
    <location>
        <begin position="102"/>
        <end position="124"/>
    </location>
</feature>
<dbReference type="Proteomes" id="UP000321558">
    <property type="component" value="Unassembled WGS sequence"/>
</dbReference>